<dbReference type="Proteomes" id="UP000646946">
    <property type="component" value="Unassembled WGS sequence"/>
</dbReference>
<evidence type="ECO:0000313" key="1">
    <source>
        <dbReference type="EMBL" id="HIJ99938.1"/>
    </source>
</evidence>
<sequence>MGLSSSLRSSILAFSRLVNEGHFNREAGWEVSSAALVDRRAVIDRILGKGLKVPYEILPGCWIYTGKKTTAGQYVKGLFKGRIVFQYYPFYIINGEGNKVKNIAIWLGTQFGAQGKLLPANSVYYGYIDPRKTLKAPQPPADLRGVASVETIQKGLDIIIREFSAFI</sequence>
<protein>
    <submittedName>
        <fullName evidence="1">Uncharacterized protein</fullName>
    </submittedName>
</protein>
<evidence type="ECO:0000313" key="2">
    <source>
        <dbReference type="Proteomes" id="UP000646946"/>
    </source>
</evidence>
<gene>
    <name evidence="1" type="ORF">H1016_00170</name>
</gene>
<organism evidence="1 2">
    <name type="scientific">Candidatus Naiadarchaeum limnaeum</name>
    <dbReference type="NCBI Taxonomy" id="2756139"/>
    <lineage>
        <taxon>Archaea</taxon>
        <taxon>Candidatus Undinarchaeota</taxon>
        <taxon>Candidatus Undinarchaeia</taxon>
        <taxon>Candidatus Naiadarchaeales</taxon>
        <taxon>Candidatus Naiadarchaeaceae</taxon>
        <taxon>Candidatus Naiadarchaeum</taxon>
    </lineage>
</organism>
<dbReference type="AlphaFoldDB" id="A0A832UMI2"/>
<dbReference type="EMBL" id="DVAB01000003">
    <property type="protein sequence ID" value="HIJ99938.1"/>
    <property type="molecule type" value="Genomic_DNA"/>
</dbReference>
<proteinExistence type="predicted"/>
<name>A0A832UMI2_9ARCH</name>
<accession>A0A832UMI2</accession>
<reference evidence="1 2" key="1">
    <citation type="journal article" name="Nat. Commun.">
        <title>Undinarchaeota illuminate DPANN phylogeny and the impact of gene transfer on archaeal evolution.</title>
        <authorList>
            <person name="Dombrowski N."/>
            <person name="Williams T.A."/>
            <person name="Sun J."/>
            <person name="Woodcroft B.J."/>
            <person name="Lee J.H."/>
            <person name="Minh B.Q."/>
            <person name="Rinke C."/>
            <person name="Spang A."/>
        </authorList>
    </citation>
    <scope>NUCLEOTIDE SEQUENCE [LARGE SCALE GENOMIC DNA]</scope>
    <source>
        <strain evidence="1">MAG_bin1129</strain>
    </source>
</reference>
<keyword evidence="2" id="KW-1185">Reference proteome</keyword>
<comment type="caution">
    <text evidence="1">The sequence shown here is derived from an EMBL/GenBank/DDBJ whole genome shotgun (WGS) entry which is preliminary data.</text>
</comment>